<comment type="caution">
    <text evidence="3">The sequence shown here is derived from an EMBL/GenBank/DDBJ whole genome shotgun (WGS) entry which is preliminary data.</text>
</comment>
<dbReference type="InterPro" id="IPR026869">
    <property type="entry name" value="EgtC-like"/>
</dbReference>
<feature type="domain" description="Glutamine amidotransferase type-2" evidence="2">
    <location>
        <begin position="2"/>
        <end position="255"/>
    </location>
</feature>
<dbReference type="Gene3D" id="3.60.20.10">
    <property type="entry name" value="Glutamine Phosphoribosylpyrophosphate, subunit 1, domain 1"/>
    <property type="match status" value="1"/>
</dbReference>
<dbReference type="Proteomes" id="UP001551658">
    <property type="component" value="Unassembled WGS sequence"/>
</dbReference>
<name>A0ABV3FAX5_9NOCA</name>
<keyword evidence="1 3" id="KW-0315">Glutamine amidotransferase</keyword>
<evidence type="ECO:0000259" key="2">
    <source>
        <dbReference type="PROSITE" id="PS51278"/>
    </source>
</evidence>
<reference evidence="3 4" key="1">
    <citation type="submission" date="2024-06" db="EMBL/GenBank/DDBJ databases">
        <title>The Natural Products Discovery Center: Release of the First 8490 Sequenced Strains for Exploring Actinobacteria Biosynthetic Diversity.</title>
        <authorList>
            <person name="Kalkreuter E."/>
            <person name="Kautsar S.A."/>
            <person name="Yang D."/>
            <person name="Bader C.D."/>
            <person name="Teijaro C.N."/>
            <person name="Fluegel L."/>
            <person name="Davis C.M."/>
            <person name="Simpson J.R."/>
            <person name="Lauterbach L."/>
            <person name="Steele A.D."/>
            <person name="Gui C."/>
            <person name="Meng S."/>
            <person name="Li G."/>
            <person name="Viehrig K."/>
            <person name="Ye F."/>
            <person name="Su P."/>
            <person name="Kiefer A.F."/>
            <person name="Nichols A."/>
            <person name="Cepeda A.J."/>
            <person name="Yan W."/>
            <person name="Fan B."/>
            <person name="Jiang Y."/>
            <person name="Adhikari A."/>
            <person name="Zheng C.-J."/>
            <person name="Schuster L."/>
            <person name="Cowan T.M."/>
            <person name="Smanski M.J."/>
            <person name="Chevrette M.G."/>
            <person name="De Carvalho L.P.S."/>
            <person name="Shen B."/>
        </authorList>
    </citation>
    <scope>NUCLEOTIDE SEQUENCE [LARGE SCALE GENOMIC DNA]</scope>
    <source>
        <strain evidence="3 4">NPDC050671</strain>
    </source>
</reference>
<dbReference type="EMBL" id="JBFAIH010000010">
    <property type="protein sequence ID" value="MEV0364725.1"/>
    <property type="molecule type" value="Genomic_DNA"/>
</dbReference>
<dbReference type="RefSeq" id="WP_357980134.1">
    <property type="nucleotide sequence ID" value="NZ_JBFAIH010000010.1"/>
</dbReference>
<evidence type="ECO:0000256" key="1">
    <source>
        <dbReference type="ARBA" id="ARBA00022962"/>
    </source>
</evidence>
<dbReference type="PANTHER" id="PTHR42824">
    <property type="entry name" value="GLUTAMINE AMIDOTRANSFERASE"/>
    <property type="match status" value="1"/>
</dbReference>
<evidence type="ECO:0000313" key="4">
    <source>
        <dbReference type="Proteomes" id="UP001551658"/>
    </source>
</evidence>
<dbReference type="SUPFAM" id="SSF56235">
    <property type="entry name" value="N-terminal nucleophile aminohydrolases (Ntn hydrolases)"/>
    <property type="match status" value="1"/>
</dbReference>
<organism evidence="3 4">
    <name type="scientific">Nocardia fusca</name>
    <dbReference type="NCBI Taxonomy" id="941183"/>
    <lineage>
        <taxon>Bacteria</taxon>
        <taxon>Bacillati</taxon>
        <taxon>Actinomycetota</taxon>
        <taxon>Actinomycetes</taxon>
        <taxon>Mycobacteriales</taxon>
        <taxon>Nocardiaceae</taxon>
        <taxon>Nocardia</taxon>
    </lineage>
</organism>
<dbReference type="InterPro" id="IPR029055">
    <property type="entry name" value="Ntn_hydrolases_N"/>
</dbReference>
<protein>
    <submittedName>
        <fullName evidence="3">Class II glutamine amidotransferase</fullName>
    </submittedName>
</protein>
<keyword evidence="4" id="KW-1185">Reference proteome</keyword>
<dbReference type="PANTHER" id="PTHR42824:SF1">
    <property type="entry name" value="GLUTAMINE AMIDOTRANSFERASE YAFJ-RELATED"/>
    <property type="match status" value="1"/>
</dbReference>
<dbReference type="Pfam" id="PF13230">
    <property type="entry name" value="GATase_4"/>
    <property type="match status" value="1"/>
</dbReference>
<gene>
    <name evidence="3" type="ORF">AB0H72_18710</name>
</gene>
<accession>A0ABV3FAX5</accession>
<dbReference type="PROSITE" id="PS51278">
    <property type="entry name" value="GATASE_TYPE_2"/>
    <property type="match status" value="1"/>
</dbReference>
<dbReference type="InterPro" id="IPR017932">
    <property type="entry name" value="GATase_2_dom"/>
</dbReference>
<proteinExistence type="predicted"/>
<dbReference type="CDD" id="cd01908">
    <property type="entry name" value="YafJ"/>
    <property type="match status" value="1"/>
</dbReference>
<sequence>MCRLFGLSAAPRRVRATFWLLDAPDSLSEQSRRMPDGVGLGTFTAHGSTRVEKQPIAAYEDAQFAREARERESATFVAHIRYASTGGLELRNTHPFEQHGRLFAHNGVLQGLDELEAELGDYGGLVHGDTDSERFFALITQRTDRHDGDVTAGIADAVRWLADRVPVYALNLVLTTDSGLWALRYPDTHDLFVLERAAGGPHGGRHLDHAGRAGIRTRSAELAGSPAVVVASERTDEDPGWRSLAPGELLHVDGRNRIQVTTILDDPPRHLLTLAQLDGTAAASQRGR</sequence>
<evidence type="ECO:0000313" key="3">
    <source>
        <dbReference type="EMBL" id="MEV0364725.1"/>
    </source>
</evidence>